<feature type="active site" description="Proton donor" evidence="8">
    <location>
        <position position="423"/>
    </location>
</feature>
<dbReference type="GO" id="GO:0005576">
    <property type="term" value="C:extracellular region"/>
    <property type="evidence" value="ECO:0007669"/>
    <property type="project" value="UniProtKB-SubCell"/>
</dbReference>
<keyword evidence="4 9" id="KW-0732">Signal</keyword>
<dbReference type="InterPro" id="IPR027268">
    <property type="entry name" value="Peptidase_M4/M1_CTD_sf"/>
</dbReference>
<evidence type="ECO:0000256" key="10">
    <source>
        <dbReference type="SAM" id="MobiDB-lite"/>
    </source>
</evidence>
<keyword evidence="15" id="KW-1185">Reference proteome</keyword>
<dbReference type="RefSeq" id="WP_253773056.1">
    <property type="nucleotide sequence ID" value="NZ_JAMTCK010000008.1"/>
</dbReference>
<dbReference type="PANTHER" id="PTHR33794:SF1">
    <property type="entry name" value="BACILLOLYSIN"/>
    <property type="match status" value="1"/>
</dbReference>
<evidence type="ECO:0000256" key="8">
    <source>
        <dbReference type="PIRSR" id="PIRSR623612-1"/>
    </source>
</evidence>
<evidence type="ECO:0000256" key="2">
    <source>
        <dbReference type="ARBA" id="ARBA00022670"/>
    </source>
</evidence>
<sequence>MRLPALALTPLVAVGALTVPLTAASAAPPEQPGNTAAGQAGLLVGGPGQAFTERRTETDADGTSHVHLDRTYRGLPVLGGDVIVRRGPGGTAPTAATALTAPLELATTPRLAAASAGRIALDRAGDLVGRQASGAPSLVVEALGDDAASRVPTLAWDVLVTGSRPDGTPSRLHVLVDATTGAVTTSYDEVQADTGRGFHSGEVELTTAAAASNPGQRVLRDPSRNDVVTYDYSGGNGGWPFLDSDGVWGNGLASNSQTAAVDIQWGTATTFDFYRDTFGHTLLDNRGDPPSSFRELYARAHEGDNLANAYWDSYCNCMSFGDGNTRTHGYNSLDVVAHEATHAVIHRSARLNYAGEAGGLNEATADIVGNLVEFYAANPNDPPDYLVGEKVWKAGPLRFMDQPSKDGKSVDCWSAGVGNLDVHRSSGVGNHAFYLLANGSGTSTWGTSPTCDGATVTGIGRDAAARIWFRALTRHWTSTTNYAEARAGMLAAATELYGQCGTEYRAVQAAWSGVAVPGADAACPLP</sequence>
<evidence type="ECO:0000256" key="7">
    <source>
        <dbReference type="ARBA" id="ARBA00023049"/>
    </source>
</evidence>
<evidence type="ECO:0000313" key="14">
    <source>
        <dbReference type="EMBL" id="MCP2166816.1"/>
    </source>
</evidence>
<dbReference type="Pfam" id="PF02868">
    <property type="entry name" value="Peptidase_M4_C"/>
    <property type="match status" value="1"/>
</dbReference>
<evidence type="ECO:0000256" key="5">
    <source>
        <dbReference type="ARBA" id="ARBA00022801"/>
    </source>
</evidence>
<feature type="domain" description="FTP" evidence="13">
    <location>
        <begin position="50"/>
        <end position="91"/>
    </location>
</feature>
<evidence type="ECO:0000313" key="15">
    <source>
        <dbReference type="Proteomes" id="UP001206128"/>
    </source>
</evidence>
<name>A0AAE3GEM8_9PSEU</name>
<comment type="similarity">
    <text evidence="1 9">Belongs to the peptidase M4 family.</text>
</comment>
<dbReference type="GO" id="GO:0004222">
    <property type="term" value="F:metalloendopeptidase activity"/>
    <property type="evidence" value="ECO:0007669"/>
    <property type="project" value="UniProtKB-UniRule"/>
</dbReference>
<dbReference type="Pfam" id="PF07504">
    <property type="entry name" value="FTP"/>
    <property type="match status" value="1"/>
</dbReference>
<organism evidence="14 15">
    <name type="scientific">Goodfellowiella coeruleoviolacea</name>
    <dbReference type="NCBI Taxonomy" id="334858"/>
    <lineage>
        <taxon>Bacteria</taxon>
        <taxon>Bacillati</taxon>
        <taxon>Actinomycetota</taxon>
        <taxon>Actinomycetes</taxon>
        <taxon>Pseudonocardiales</taxon>
        <taxon>Pseudonocardiaceae</taxon>
        <taxon>Goodfellowiella</taxon>
    </lineage>
</organism>
<feature type="domain" description="Peptidase M4" evidence="11">
    <location>
        <begin position="193"/>
        <end position="345"/>
    </location>
</feature>
<dbReference type="Gene3D" id="3.10.170.10">
    <property type="match status" value="1"/>
</dbReference>
<evidence type="ECO:0000256" key="4">
    <source>
        <dbReference type="ARBA" id="ARBA00022729"/>
    </source>
</evidence>
<feature type="signal peptide" evidence="9">
    <location>
        <begin position="1"/>
        <end position="26"/>
    </location>
</feature>
<comment type="subcellular location">
    <subcellularLocation>
        <location evidence="9">Secreted</location>
    </subcellularLocation>
</comment>
<feature type="chain" id="PRO_5041773701" description="Neutral metalloproteinase" evidence="9">
    <location>
        <begin position="27"/>
        <end position="526"/>
    </location>
</feature>
<dbReference type="AlphaFoldDB" id="A0AAE3GEM8"/>
<comment type="function">
    <text evidence="9">Extracellular zinc metalloprotease.</text>
</comment>
<evidence type="ECO:0000259" key="11">
    <source>
        <dbReference type="Pfam" id="PF01447"/>
    </source>
</evidence>
<comment type="caution">
    <text evidence="14">The sequence shown here is derived from an EMBL/GenBank/DDBJ whole genome shotgun (WGS) entry which is preliminary data.</text>
</comment>
<evidence type="ECO:0000259" key="13">
    <source>
        <dbReference type="Pfam" id="PF07504"/>
    </source>
</evidence>
<keyword evidence="3" id="KW-0479">Metal-binding</keyword>
<comment type="cofactor">
    <cofactor evidence="9">
        <name>Zn(2+)</name>
        <dbReference type="ChEBI" id="CHEBI:29105"/>
    </cofactor>
</comment>
<feature type="domain" description="Peptidase M4 C-terminal" evidence="12">
    <location>
        <begin position="349"/>
        <end position="516"/>
    </location>
</feature>
<feature type="region of interest" description="Disordered" evidence="10">
    <location>
        <begin position="25"/>
        <end position="47"/>
    </location>
</feature>
<dbReference type="CDD" id="cd09597">
    <property type="entry name" value="M4_TLP"/>
    <property type="match status" value="1"/>
</dbReference>
<keyword evidence="5 9" id="KW-0378">Hydrolase</keyword>
<dbReference type="EC" id="3.4.24.-" evidence="9"/>
<evidence type="ECO:0000256" key="1">
    <source>
        <dbReference type="ARBA" id="ARBA00009388"/>
    </source>
</evidence>
<dbReference type="PRINTS" id="PR00730">
    <property type="entry name" value="THERMOLYSIN"/>
</dbReference>
<accession>A0AAE3GEM8</accession>
<dbReference type="Proteomes" id="UP001206128">
    <property type="component" value="Unassembled WGS sequence"/>
</dbReference>
<proteinExistence type="inferred from homology"/>
<dbReference type="InterPro" id="IPR011096">
    <property type="entry name" value="FTP_domain"/>
</dbReference>
<dbReference type="GO" id="GO:0046872">
    <property type="term" value="F:metal ion binding"/>
    <property type="evidence" value="ECO:0007669"/>
    <property type="project" value="UniProtKB-UniRule"/>
</dbReference>
<keyword evidence="6 9" id="KW-0862">Zinc</keyword>
<dbReference type="InterPro" id="IPR001570">
    <property type="entry name" value="Peptidase_M4_C_domain"/>
</dbReference>
<reference evidence="14" key="1">
    <citation type="submission" date="2022-06" db="EMBL/GenBank/DDBJ databases">
        <title>Genomic Encyclopedia of Archaeal and Bacterial Type Strains, Phase II (KMG-II): from individual species to whole genera.</title>
        <authorList>
            <person name="Goeker M."/>
        </authorList>
    </citation>
    <scope>NUCLEOTIDE SEQUENCE</scope>
    <source>
        <strain evidence="14">DSM 43935</strain>
    </source>
</reference>
<dbReference type="PANTHER" id="PTHR33794">
    <property type="entry name" value="BACILLOLYSIN"/>
    <property type="match status" value="1"/>
</dbReference>
<keyword evidence="2 9" id="KW-0645">Protease</keyword>
<gene>
    <name evidence="14" type="ORF">LX83_003688</name>
</gene>
<feature type="active site" evidence="8">
    <location>
        <position position="339"/>
    </location>
</feature>
<evidence type="ECO:0000256" key="3">
    <source>
        <dbReference type="ARBA" id="ARBA00022723"/>
    </source>
</evidence>
<dbReference type="Gene3D" id="3.10.450.490">
    <property type="match status" value="1"/>
</dbReference>
<dbReference type="EMBL" id="JAMTCK010000008">
    <property type="protein sequence ID" value="MCP2166816.1"/>
    <property type="molecule type" value="Genomic_DNA"/>
</dbReference>
<dbReference type="GO" id="GO:0006508">
    <property type="term" value="P:proteolysis"/>
    <property type="evidence" value="ECO:0007669"/>
    <property type="project" value="UniProtKB-KW"/>
</dbReference>
<dbReference type="Gene3D" id="1.10.390.10">
    <property type="entry name" value="Neutral Protease Domain 2"/>
    <property type="match status" value="1"/>
</dbReference>
<evidence type="ECO:0000256" key="9">
    <source>
        <dbReference type="RuleBase" id="RU366073"/>
    </source>
</evidence>
<dbReference type="SUPFAM" id="SSF55486">
    <property type="entry name" value="Metalloproteases ('zincins'), catalytic domain"/>
    <property type="match status" value="1"/>
</dbReference>
<dbReference type="Pfam" id="PF01447">
    <property type="entry name" value="Peptidase_M4"/>
    <property type="match status" value="1"/>
</dbReference>
<dbReference type="InterPro" id="IPR023612">
    <property type="entry name" value="Peptidase_M4"/>
</dbReference>
<evidence type="ECO:0000256" key="6">
    <source>
        <dbReference type="ARBA" id="ARBA00022833"/>
    </source>
</evidence>
<dbReference type="InterPro" id="IPR013856">
    <property type="entry name" value="Peptidase_M4_domain"/>
</dbReference>
<keyword evidence="7 9" id="KW-0482">Metalloprotease</keyword>
<keyword evidence="9" id="KW-0964">Secreted</keyword>
<dbReference type="InterPro" id="IPR050728">
    <property type="entry name" value="Zinc_Metalloprotease_M4"/>
</dbReference>
<evidence type="ECO:0000259" key="12">
    <source>
        <dbReference type="Pfam" id="PF02868"/>
    </source>
</evidence>
<protein>
    <recommendedName>
        <fullName evidence="9">Neutral metalloproteinase</fullName>
        <ecNumber evidence="9">3.4.24.-</ecNumber>
    </recommendedName>
</protein>